<comment type="caution">
    <text evidence="1">The sequence shown here is derived from an EMBL/GenBank/DDBJ whole genome shotgun (WGS) entry which is preliminary data.</text>
</comment>
<name>A0A0F9H163_9ZZZZ</name>
<gene>
    <name evidence="1" type="ORF">LCGC14_1760730</name>
</gene>
<proteinExistence type="predicted"/>
<dbReference type="AlphaFoldDB" id="A0A0F9H163"/>
<protein>
    <submittedName>
        <fullName evidence="1">Uncharacterized protein</fullName>
    </submittedName>
</protein>
<reference evidence="1" key="1">
    <citation type="journal article" date="2015" name="Nature">
        <title>Complex archaea that bridge the gap between prokaryotes and eukaryotes.</title>
        <authorList>
            <person name="Spang A."/>
            <person name="Saw J.H."/>
            <person name="Jorgensen S.L."/>
            <person name="Zaremba-Niedzwiedzka K."/>
            <person name="Martijn J."/>
            <person name="Lind A.E."/>
            <person name="van Eijk R."/>
            <person name="Schleper C."/>
            <person name="Guy L."/>
            <person name="Ettema T.J."/>
        </authorList>
    </citation>
    <scope>NUCLEOTIDE SEQUENCE</scope>
</reference>
<organism evidence="1">
    <name type="scientific">marine sediment metagenome</name>
    <dbReference type="NCBI Taxonomy" id="412755"/>
    <lineage>
        <taxon>unclassified sequences</taxon>
        <taxon>metagenomes</taxon>
        <taxon>ecological metagenomes</taxon>
    </lineage>
</organism>
<accession>A0A0F9H163</accession>
<sequence>MSENENVAVEHKTRSDPAFEIVEVDEERGSVLVEIQKGILGSMANQLKNTNNQRKGASIIRKLGFELARVGDILYETDEQDHKEIA</sequence>
<evidence type="ECO:0000313" key="1">
    <source>
        <dbReference type="EMBL" id="KKM04785.1"/>
    </source>
</evidence>
<dbReference type="EMBL" id="LAZR01016379">
    <property type="protein sequence ID" value="KKM04785.1"/>
    <property type="molecule type" value="Genomic_DNA"/>
</dbReference>